<sequence>MSSNTSDTNSSYDPKMPIKPVSDNTVVEGDTVTRTRTYDTTTFESGENWYLGQGPPSGSTSGYFGRAIVNSTETIQRDDNGNFDTSKTEKTVTVTPINLDERLPTDYPIANTSANTSTKPLSEYIYNPRYTSKFL</sequence>
<proteinExistence type="predicted"/>
<dbReference type="AlphaFoldDB" id="A0A8H3LIG3"/>
<accession>A0A8H3LIG3</accession>
<feature type="compositionally biased region" description="Low complexity" evidence="1">
    <location>
        <begin position="1"/>
        <end position="13"/>
    </location>
</feature>
<reference evidence="2" key="1">
    <citation type="submission" date="2019-10" db="EMBL/GenBank/DDBJ databases">
        <title>Conservation and host-specific expression of non-tandemly repeated heterogenous ribosome RNA gene in arbuscular mycorrhizal fungi.</title>
        <authorList>
            <person name="Maeda T."/>
            <person name="Kobayashi Y."/>
            <person name="Nakagawa T."/>
            <person name="Ezawa T."/>
            <person name="Yamaguchi K."/>
            <person name="Bino T."/>
            <person name="Nishimoto Y."/>
            <person name="Shigenobu S."/>
            <person name="Kawaguchi M."/>
        </authorList>
    </citation>
    <scope>NUCLEOTIDE SEQUENCE</scope>
    <source>
        <strain evidence="2">HR1</strain>
    </source>
</reference>
<dbReference type="EMBL" id="BLAL01000160">
    <property type="protein sequence ID" value="GES86476.1"/>
    <property type="molecule type" value="Genomic_DNA"/>
</dbReference>
<feature type="region of interest" description="Disordered" evidence="1">
    <location>
        <begin position="1"/>
        <end position="39"/>
    </location>
</feature>
<gene>
    <name evidence="2" type="ORF">RCL2_001353200</name>
</gene>
<name>A0A8H3LIG3_9GLOM</name>
<protein>
    <submittedName>
        <fullName evidence="2">Uncharacterized protein</fullName>
    </submittedName>
</protein>
<evidence type="ECO:0000256" key="1">
    <source>
        <dbReference type="SAM" id="MobiDB-lite"/>
    </source>
</evidence>
<evidence type="ECO:0000313" key="2">
    <source>
        <dbReference type="EMBL" id="GES86476.1"/>
    </source>
</evidence>
<dbReference type="Proteomes" id="UP000615446">
    <property type="component" value="Unassembled WGS sequence"/>
</dbReference>
<comment type="caution">
    <text evidence="2">The sequence shown here is derived from an EMBL/GenBank/DDBJ whole genome shotgun (WGS) entry which is preliminary data.</text>
</comment>
<organism evidence="2 3">
    <name type="scientific">Rhizophagus clarus</name>
    <dbReference type="NCBI Taxonomy" id="94130"/>
    <lineage>
        <taxon>Eukaryota</taxon>
        <taxon>Fungi</taxon>
        <taxon>Fungi incertae sedis</taxon>
        <taxon>Mucoromycota</taxon>
        <taxon>Glomeromycotina</taxon>
        <taxon>Glomeromycetes</taxon>
        <taxon>Glomerales</taxon>
        <taxon>Glomeraceae</taxon>
        <taxon>Rhizophagus</taxon>
    </lineage>
</organism>
<evidence type="ECO:0000313" key="3">
    <source>
        <dbReference type="Proteomes" id="UP000615446"/>
    </source>
</evidence>